<gene>
    <name evidence="1" type="ORF">GLOINDRAFT_18890</name>
</gene>
<organism evidence="1">
    <name type="scientific">Rhizophagus irregularis (strain DAOM 181602 / DAOM 197198 / MUCL 43194)</name>
    <name type="common">Arbuscular mycorrhizal fungus</name>
    <name type="synonym">Glomus intraradices</name>
    <dbReference type="NCBI Taxonomy" id="747089"/>
    <lineage>
        <taxon>Eukaryota</taxon>
        <taxon>Fungi</taxon>
        <taxon>Fungi incertae sedis</taxon>
        <taxon>Mucoromycota</taxon>
        <taxon>Glomeromycotina</taxon>
        <taxon>Glomeromycetes</taxon>
        <taxon>Glomerales</taxon>
        <taxon>Glomeraceae</taxon>
        <taxon>Rhizophagus</taxon>
    </lineage>
</organism>
<reference evidence="1" key="1">
    <citation type="submission" date="2013-07" db="EMBL/GenBank/DDBJ databases">
        <title>The genome of an arbuscular mycorrhizal fungus provides insights into the evolution of the oldest plant symbiosis.</title>
        <authorList>
            <consortium name="DOE Joint Genome Institute"/>
            <person name="Tisserant E."/>
            <person name="Malbreil M."/>
            <person name="Kuo A."/>
            <person name="Kohler A."/>
            <person name="Symeonidi A."/>
            <person name="Balestrini R."/>
            <person name="Charron P."/>
            <person name="Duensing N."/>
            <person name="Frei-dit-Frey N."/>
            <person name="Gianinazzi-Pearson V."/>
            <person name="Gilbert B."/>
            <person name="Handa Y."/>
            <person name="Hijri M."/>
            <person name="Kaul R."/>
            <person name="Kawaguchi M."/>
            <person name="Krajinski F."/>
            <person name="Lammers P."/>
            <person name="Lapierre D."/>
            <person name="Masclaux F.G."/>
            <person name="Murat C."/>
            <person name="Morin E."/>
            <person name="Ndikumana S."/>
            <person name="Pagni M."/>
            <person name="Petitpierre D."/>
            <person name="Requena N."/>
            <person name="Rosikiewicz P."/>
            <person name="Riley R."/>
            <person name="Saito K."/>
            <person name="San Clemente H."/>
            <person name="Shapiro H."/>
            <person name="van Tuinen D."/>
            <person name="Becard G."/>
            <person name="Bonfante P."/>
            <person name="Paszkowski U."/>
            <person name="Shachar-Hill Y."/>
            <person name="Young J.P."/>
            <person name="Sanders I.R."/>
            <person name="Henrissat B."/>
            <person name="Rensing S.A."/>
            <person name="Grigoriev I.V."/>
            <person name="Corradi N."/>
            <person name="Roux C."/>
            <person name="Martin F."/>
        </authorList>
    </citation>
    <scope>NUCLEOTIDE SEQUENCE</scope>
    <source>
        <strain evidence="1">DAOM 197198</strain>
    </source>
</reference>
<name>U9UNJ3_RHIID</name>
<protein>
    <submittedName>
        <fullName evidence="1">Uncharacterized protein</fullName>
    </submittedName>
</protein>
<accession>U9UNJ3</accession>
<dbReference type="AlphaFoldDB" id="U9UNJ3"/>
<dbReference type="EMBL" id="KI277656">
    <property type="protein sequence ID" value="ESA20098.1"/>
    <property type="molecule type" value="Genomic_DNA"/>
</dbReference>
<proteinExistence type="predicted"/>
<dbReference type="HOGENOM" id="CLU_3107522_0_0_1"/>
<sequence>MESDIKNEFDLPSDDDIPLEQAERIEYNNNKDTYVVKLVESISEYEYLLNR</sequence>
<evidence type="ECO:0000313" key="1">
    <source>
        <dbReference type="EMBL" id="ESA20098.1"/>
    </source>
</evidence>